<dbReference type="InterPro" id="IPR029034">
    <property type="entry name" value="Cystine-knot_cytokine"/>
</dbReference>
<feature type="domain" description="Spaetzle" evidence="2">
    <location>
        <begin position="172"/>
        <end position="215"/>
    </location>
</feature>
<evidence type="ECO:0000313" key="3">
    <source>
        <dbReference type="EMBL" id="AOI33392.1"/>
    </source>
</evidence>
<proteinExistence type="evidence at transcript level"/>
<name>A0A1C8YZ61_ANTPE</name>
<keyword evidence="1" id="KW-0732">Signal</keyword>
<protein>
    <submittedName>
        <fullName evidence="3">Spatzle</fullName>
    </submittedName>
</protein>
<organism evidence="3">
    <name type="scientific">Antheraea pernyi</name>
    <name type="common">Chinese oak silk moth</name>
    <name type="synonym">Bombyx pernyi</name>
    <dbReference type="NCBI Taxonomy" id="7119"/>
    <lineage>
        <taxon>Eukaryota</taxon>
        <taxon>Metazoa</taxon>
        <taxon>Ecdysozoa</taxon>
        <taxon>Arthropoda</taxon>
        <taxon>Hexapoda</taxon>
        <taxon>Insecta</taxon>
        <taxon>Pterygota</taxon>
        <taxon>Neoptera</taxon>
        <taxon>Endopterygota</taxon>
        <taxon>Lepidoptera</taxon>
        <taxon>Glossata</taxon>
        <taxon>Ditrysia</taxon>
        <taxon>Bombycoidea</taxon>
        <taxon>Saturniidae</taxon>
        <taxon>Saturniinae</taxon>
        <taxon>Saturniini</taxon>
        <taxon>Antheraea</taxon>
    </lineage>
</organism>
<accession>A0A1C8YZ61</accession>
<dbReference type="Gene3D" id="2.10.90.10">
    <property type="entry name" value="Cystine-knot cytokines"/>
    <property type="match status" value="1"/>
</dbReference>
<evidence type="ECO:0000259" key="2">
    <source>
        <dbReference type="Pfam" id="PF16077"/>
    </source>
</evidence>
<gene>
    <name evidence="3" type="primary">SPZ</name>
</gene>
<reference evidence="3" key="1">
    <citation type="journal article" date="2016" name="PLoS ONE">
        <title>The Toll Signaling Pathway in the Chinese Oak Silkworm, Antheraea pernyi: Innate Immune Responses to Different Microorganisms.</title>
        <authorList>
            <person name="Sun Y."/>
            <person name="Jiang Y."/>
            <person name="Wang Y."/>
            <person name="Li X."/>
            <person name="Yang R."/>
            <person name="Yu Z."/>
            <person name="Qin L."/>
        </authorList>
    </citation>
    <scope>NUCLEOTIDE SEQUENCE</scope>
</reference>
<feature type="signal peptide" evidence="1">
    <location>
        <begin position="1"/>
        <end position="22"/>
    </location>
</feature>
<dbReference type="EMBL" id="KU323402">
    <property type="protein sequence ID" value="AOI33392.1"/>
    <property type="molecule type" value="mRNA"/>
</dbReference>
<feature type="chain" id="PRO_5008892780" evidence="1">
    <location>
        <begin position="23"/>
        <end position="258"/>
    </location>
</feature>
<sequence>MSFIRHILLFLTAMSTNPWSHGVASEIPRYGVQSLDQNYYDFQDLHKLVFRSANDSNRQNNQNGLYKIVTGFTKNTVSVANRRGQLKEPSSIDKIVFPGPVSGYTRRFDLDIPEECEKLGFCESVPNYPNKEVNDVISKKTENLNLFQVDKLDLPDTPDIAQRLGPQEDHMELCSSREKVMYPEALRDDNGKWHVVINSKEKPVQGFRVEICECPDLMSPRTSPENVLLSDSLRMRRGVVAGIQRFRMLTTYNLRKRR</sequence>
<dbReference type="InterPro" id="IPR032104">
    <property type="entry name" value="Spaetzle"/>
</dbReference>
<dbReference type="AlphaFoldDB" id="A0A1C8YZ61"/>
<evidence type="ECO:0000256" key="1">
    <source>
        <dbReference type="SAM" id="SignalP"/>
    </source>
</evidence>
<dbReference type="Pfam" id="PF16077">
    <property type="entry name" value="Spaetzle"/>
    <property type="match status" value="1"/>
</dbReference>